<name>A0A0A9I3J9_ARUDO</name>
<reference evidence="1" key="1">
    <citation type="submission" date="2014-09" db="EMBL/GenBank/DDBJ databases">
        <authorList>
            <person name="Magalhaes I.L.F."/>
            <person name="Oliveira U."/>
            <person name="Santos F.R."/>
            <person name="Vidigal T.H.D.A."/>
            <person name="Brescovit A.D."/>
            <person name="Santos A.J."/>
        </authorList>
    </citation>
    <scope>NUCLEOTIDE SEQUENCE</scope>
    <source>
        <tissue evidence="1">Shoot tissue taken approximately 20 cm above the soil surface</tissue>
    </source>
</reference>
<organism evidence="1">
    <name type="scientific">Arundo donax</name>
    <name type="common">Giant reed</name>
    <name type="synonym">Donax arundinaceus</name>
    <dbReference type="NCBI Taxonomy" id="35708"/>
    <lineage>
        <taxon>Eukaryota</taxon>
        <taxon>Viridiplantae</taxon>
        <taxon>Streptophyta</taxon>
        <taxon>Embryophyta</taxon>
        <taxon>Tracheophyta</taxon>
        <taxon>Spermatophyta</taxon>
        <taxon>Magnoliopsida</taxon>
        <taxon>Liliopsida</taxon>
        <taxon>Poales</taxon>
        <taxon>Poaceae</taxon>
        <taxon>PACMAD clade</taxon>
        <taxon>Arundinoideae</taxon>
        <taxon>Arundineae</taxon>
        <taxon>Arundo</taxon>
    </lineage>
</organism>
<evidence type="ECO:0000313" key="1">
    <source>
        <dbReference type="EMBL" id="JAE39758.1"/>
    </source>
</evidence>
<proteinExistence type="predicted"/>
<dbReference type="EMBL" id="GBRH01158138">
    <property type="protein sequence ID" value="JAE39758.1"/>
    <property type="molecule type" value="Transcribed_RNA"/>
</dbReference>
<sequence>MRPNVEGLVVDGEDAEDGLLHRPLAPVIAMDELVVLEPVGQLVVPDELALLPLLNLVIVGAFADFARSCGRRRSHGFLLRGHHHALFLETDVSITFWFKARLVQWHRPFLHKATTMSFFRDQTTRLRRSSRQGTMQRKQAVLAGR</sequence>
<accession>A0A0A9I3J9</accession>
<protein>
    <submittedName>
        <fullName evidence="1">Uncharacterized protein</fullName>
    </submittedName>
</protein>
<reference evidence="1" key="2">
    <citation type="journal article" date="2015" name="Data Brief">
        <title>Shoot transcriptome of the giant reed, Arundo donax.</title>
        <authorList>
            <person name="Barrero R.A."/>
            <person name="Guerrero F.D."/>
            <person name="Moolhuijzen P."/>
            <person name="Goolsby J.A."/>
            <person name="Tidwell J."/>
            <person name="Bellgard S.E."/>
            <person name="Bellgard M.I."/>
        </authorList>
    </citation>
    <scope>NUCLEOTIDE SEQUENCE</scope>
    <source>
        <tissue evidence="1">Shoot tissue taken approximately 20 cm above the soil surface</tissue>
    </source>
</reference>
<dbReference type="AlphaFoldDB" id="A0A0A9I3J9"/>